<dbReference type="Pfam" id="PF16021">
    <property type="entry name" value="PDCD7"/>
    <property type="match status" value="1"/>
</dbReference>
<dbReference type="GO" id="GO:0005689">
    <property type="term" value="C:U12-type spliceosomal complex"/>
    <property type="evidence" value="ECO:0007669"/>
    <property type="project" value="TreeGrafter"/>
</dbReference>
<sequence length="385" mass="45355">MNDFQPPNYGLVVPQPTGEIYQQPHLALPHHEGFTFNVVRPNVKVTSESVSNSNYSKTKDNVRPSVRSIQSDKKLLSQLHTLLEQLKQEKNVLLKNLDSEDADWHREVMKMCHIKRQVVGIQQKFSTEYVGEFCQRLKARKKLRFRKQKKRREEYQKNKDAAEKRREKDEAINEMMATEKNKKEQEEKDAELQKRIDGTLSEVRKKKKDMSQFHNLCRVLRKLRALRQERASTLDSKLDKQKFEKDISRLEEFVQKRSTMYREEEKTMQVMLEGAHNEMKAKEDAEVLRKKAKADKERMKLHIENLFGEDFLQCSSNDQQGFQPFYFQAERDLQSFVNIRQQWDTFLVDRNNPEGSSIPLKWVSPGPPSSEMWACAMEKGKGSNL</sequence>
<feature type="compositionally biased region" description="Basic and acidic residues" evidence="2">
    <location>
        <begin position="151"/>
        <end position="171"/>
    </location>
</feature>
<keyword evidence="4" id="KW-1185">Reference proteome</keyword>
<feature type="region of interest" description="Disordered" evidence="2">
    <location>
        <begin position="145"/>
        <end position="171"/>
    </location>
</feature>
<dbReference type="InterPro" id="IPR031974">
    <property type="entry name" value="PDCD7"/>
</dbReference>
<keyword evidence="1" id="KW-0175">Coiled coil</keyword>
<dbReference type="AlphaFoldDB" id="A0A9Q1BNS0"/>
<dbReference type="PANTHER" id="PTHR48190">
    <property type="entry name" value="PROGRAMMED CELL DEATH PROTEIN 7"/>
    <property type="match status" value="1"/>
</dbReference>
<feature type="coiled-coil region" evidence="1">
    <location>
        <begin position="69"/>
        <end position="103"/>
    </location>
</feature>
<proteinExistence type="predicted"/>
<name>A0A9Q1BNS0_HOLLE</name>
<protein>
    <submittedName>
        <fullName evidence="3">Programmed cell death protein 7</fullName>
    </submittedName>
</protein>
<comment type="caution">
    <text evidence="3">The sequence shown here is derived from an EMBL/GenBank/DDBJ whole genome shotgun (WGS) entry which is preliminary data.</text>
</comment>
<dbReference type="InterPro" id="IPR052831">
    <property type="entry name" value="Apoptosis_promoter"/>
</dbReference>
<dbReference type="Proteomes" id="UP001152320">
    <property type="component" value="Chromosome 14"/>
</dbReference>
<dbReference type="OrthoDB" id="2289628at2759"/>
<dbReference type="EMBL" id="JAIZAY010000014">
    <property type="protein sequence ID" value="KAJ8029824.1"/>
    <property type="molecule type" value="Genomic_DNA"/>
</dbReference>
<dbReference type="PANTHER" id="PTHR48190:SF2">
    <property type="entry name" value="PROGRAMMED CELL DEATH PROTEIN 7"/>
    <property type="match status" value="1"/>
</dbReference>
<evidence type="ECO:0000256" key="1">
    <source>
        <dbReference type="SAM" id="Coils"/>
    </source>
</evidence>
<evidence type="ECO:0000313" key="4">
    <source>
        <dbReference type="Proteomes" id="UP001152320"/>
    </source>
</evidence>
<evidence type="ECO:0000256" key="2">
    <source>
        <dbReference type="SAM" id="MobiDB-lite"/>
    </source>
</evidence>
<evidence type="ECO:0000313" key="3">
    <source>
        <dbReference type="EMBL" id="KAJ8029824.1"/>
    </source>
</evidence>
<organism evidence="3 4">
    <name type="scientific">Holothuria leucospilota</name>
    <name type="common">Black long sea cucumber</name>
    <name type="synonym">Mertensiothuria leucospilota</name>
    <dbReference type="NCBI Taxonomy" id="206669"/>
    <lineage>
        <taxon>Eukaryota</taxon>
        <taxon>Metazoa</taxon>
        <taxon>Echinodermata</taxon>
        <taxon>Eleutherozoa</taxon>
        <taxon>Echinozoa</taxon>
        <taxon>Holothuroidea</taxon>
        <taxon>Aspidochirotacea</taxon>
        <taxon>Aspidochirotida</taxon>
        <taxon>Holothuriidae</taxon>
        <taxon>Holothuria</taxon>
    </lineage>
</organism>
<reference evidence="3" key="1">
    <citation type="submission" date="2021-10" db="EMBL/GenBank/DDBJ databases">
        <title>Tropical sea cucumber genome reveals ecological adaptation and Cuvierian tubules defense mechanism.</title>
        <authorList>
            <person name="Chen T."/>
        </authorList>
    </citation>
    <scope>NUCLEOTIDE SEQUENCE</scope>
    <source>
        <strain evidence="3">Nanhai2018</strain>
        <tissue evidence="3">Muscle</tissue>
    </source>
</reference>
<accession>A0A9Q1BNS0</accession>
<gene>
    <name evidence="3" type="ORF">HOLleu_29320</name>
</gene>